<proteinExistence type="predicted"/>
<reference evidence="1" key="1">
    <citation type="submission" date="2021-04" db="EMBL/GenBank/DDBJ databases">
        <authorList>
            <person name="Rodrigo-Torres L."/>
            <person name="Arahal R. D."/>
            <person name="Lucena T."/>
        </authorList>
    </citation>
    <scope>NUCLEOTIDE SEQUENCE</scope>
    <source>
        <strain evidence="1">CECT 9275</strain>
    </source>
</reference>
<gene>
    <name evidence="1" type="ORF">DYBT9275_05853</name>
</gene>
<dbReference type="RefSeq" id="WP_215242175.1">
    <property type="nucleotide sequence ID" value="NZ_CAJRAF010000004.1"/>
</dbReference>
<sequence length="174" mass="20163">MCIYYINREDLTYESAEHILMAGIGGMKTLPKEYVSTQFNNDISKIEQEFLRESLISLPRQFLGPGKRGSLNPKYQSRSKVHLLRDSTDSEFSLGYMQKGTPYLIPQFKLNLNNGEIKIIINNNKPDKSNAILDNFHRNLQNPETLQIKRIIDNRLPENIIFFGIQDGIEEHFD</sequence>
<evidence type="ECO:0000313" key="2">
    <source>
        <dbReference type="Proteomes" id="UP000680038"/>
    </source>
</evidence>
<comment type="caution">
    <text evidence="1">The sequence shown here is derived from an EMBL/GenBank/DDBJ whole genome shotgun (WGS) entry which is preliminary data.</text>
</comment>
<name>A0A916JI77_9BACT</name>
<dbReference type="Proteomes" id="UP000680038">
    <property type="component" value="Unassembled WGS sequence"/>
</dbReference>
<dbReference type="EMBL" id="CAJRAF010000004">
    <property type="protein sequence ID" value="CAG5017821.1"/>
    <property type="molecule type" value="Genomic_DNA"/>
</dbReference>
<evidence type="ECO:0000313" key="1">
    <source>
        <dbReference type="EMBL" id="CAG5017821.1"/>
    </source>
</evidence>
<keyword evidence="2" id="KW-1185">Reference proteome</keyword>
<dbReference type="AlphaFoldDB" id="A0A916JI77"/>
<accession>A0A916JI77</accession>
<protein>
    <submittedName>
        <fullName evidence="1">Uncharacterized protein</fullName>
    </submittedName>
</protein>
<organism evidence="1 2">
    <name type="scientific">Dyadobacter helix</name>
    <dbReference type="NCBI Taxonomy" id="2822344"/>
    <lineage>
        <taxon>Bacteria</taxon>
        <taxon>Pseudomonadati</taxon>
        <taxon>Bacteroidota</taxon>
        <taxon>Cytophagia</taxon>
        <taxon>Cytophagales</taxon>
        <taxon>Spirosomataceae</taxon>
        <taxon>Dyadobacter</taxon>
    </lineage>
</organism>